<dbReference type="AlphaFoldDB" id="A0A552DQ06"/>
<protein>
    <submittedName>
        <fullName evidence="1">Uncharacterized protein</fullName>
    </submittedName>
</protein>
<name>A0A552DQ06_MICAE</name>
<reference evidence="1 2" key="1">
    <citation type="submission" date="2019-01" db="EMBL/GenBank/DDBJ databases">
        <title>Coherence of Microcystis species and biogeography revealed through population genomics.</title>
        <authorList>
            <person name="Perez-Carrascal O.M."/>
            <person name="Terrat Y."/>
            <person name="Giani A."/>
            <person name="Fortin N."/>
            <person name="Tromas N."/>
            <person name="Shapiro B.J."/>
        </authorList>
    </citation>
    <scope>NUCLEOTIDE SEQUENCE [LARGE SCALE GENOMIC DNA]</scope>
    <source>
        <strain evidence="1">Ma_QC_B_20070730_S2</strain>
    </source>
</reference>
<evidence type="ECO:0000313" key="2">
    <source>
        <dbReference type="Proteomes" id="UP000320551"/>
    </source>
</evidence>
<dbReference type="EMBL" id="SFBK01000154">
    <property type="protein sequence ID" value="TRU24304.1"/>
    <property type="molecule type" value="Genomic_DNA"/>
</dbReference>
<comment type="caution">
    <text evidence="1">The sequence shown here is derived from an EMBL/GenBank/DDBJ whole genome shotgun (WGS) entry which is preliminary data.</text>
</comment>
<dbReference type="Proteomes" id="UP000320551">
    <property type="component" value="Unassembled WGS sequence"/>
</dbReference>
<gene>
    <name evidence="1" type="ORF">EWV80_11405</name>
</gene>
<organism evidence="1 2">
    <name type="scientific">Microcystis aeruginosa Ma_QC_B_20070730_S2</name>
    <dbReference type="NCBI Taxonomy" id="2486256"/>
    <lineage>
        <taxon>Bacteria</taxon>
        <taxon>Bacillati</taxon>
        <taxon>Cyanobacteriota</taxon>
        <taxon>Cyanophyceae</taxon>
        <taxon>Oscillatoriophycideae</taxon>
        <taxon>Chroococcales</taxon>
        <taxon>Microcystaceae</taxon>
        <taxon>Microcystis</taxon>
    </lineage>
</organism>
<accession>A0A552DQ06</accession>
<evidence type="ECO:0000313" key="1">
    <source>
        <dbReference type="EMBL" id="TRU24304.1"/>
    </source>
</evidence>
<sequence>MSKTLEEIITSPSLVRENWLPTELAVREVLAFERRFGLRHLKLACHAALPLILSPELVNLIHLNFLEGEGIPWVAEVDLLLSPLCRPVDEGLYEVEPAIREVLLVELENQFGWERPFTLAKFLEFYLARKSGLKLRPQIPHFSQRKRMECLKALPSIDLNPILAQLPQRQCVVRM</sequence>
<proteinExistence type="predicted"/>